<name>A0A1W9I0N3_9HYPH</name>
<comment type="caution">
    <text evidence="1">The sequence shown here is derived from an EMBL/GenBank/DDBJ whole genome shotgun (WGS) entry which is preliminary data.</text>
</comment>
<organism evidence="1 2">
    <name type="scientific">Candidatus Raskinella chloraquaticus</name>
    <dbReference type="NCBI Taxonomy" id="1951219"/>
    <lineage>
        <taxon>Bacteria</taxon>
        <taxon>Pseudomonadati</taxon>
        <taxon>Pseudomonadota</taxon>
        <taxon>Alphaproteobacteria</taxon>
        <taxon>Hyphomicrobiales</taxon>
        <taxon>Phreatobacteraceae</taxon>
        <taxon>Candidatus Raskinella</taxon>
    </lineage>
</organism>
<dbReference type="RefSeq" id="WP_376803759.1">
    <property type="nucleotide sequence ID" value="NZ_DBNB01000038.1"/>
</dbReference>
<protein>
    <recommendedName>
        <fullName evidence="3">Histidine ammonia-lyase</fullName>
    </recommendedName>
</protein>
<dbReference type="InterPro" id="IPR024083">
    <property type="entry name" value="Fumarase/histidase_N"/>
</dbReference>
<dbReference type="EMBL" id="LWDL01000010">
    <property type="protein sequence ID" value="OQW53278.1"/>
    <property type="molecule type" value="Genomic_DNA"/>
</dbReference>
<dbReference type="InterPro" id="IPR008948">
    <property type="entry name" value="L-Aspartase-like"/>
</dbReference>
<dbReference type="Gene3D" id="1.20.200.10">
    <property type="entry name" value="Fumarase/aspartase (Central domain)"/>
    <property type="match status" value="1"/>
</dbReference>
<dbReference type="SUPFAM" id="SSF48557">
    <property type="entry name" value="L-aspartase-like"/>
    <property type="match status" value="1"/>
</dbReference>
<dbReference type="AlphaFoldDB" id="A0A1W9I0N3"/>
<dbReference type="CDD" id="cd00332">
    <property type="entry name" value="PAL-HAL"/>
    <property type="match status" value="1"/>
</dbReference>
<dbReference type="GO" id="GO:0016841">
    <property type="term" value="F:ammonia-lyase activity"/>
    <property type="evidence" value="ECO:0007669"/>
    <property type="project" value="UniProtKB-ARBA"/>
</dbReference>
<proteinExistence type="predicted"/>
<reference evidence="1 2" key="1">
    <citation type="journal article" date="2017" name="Water Res.">
        <title>Comammox in drinking water systems.</title>
        <authorList>
            <person name="Wang Y."/>
            <person name="Ma L."/>
            <person name="Mao Y."/>
            <person name="Jiang X."/>
            <person name="Xia Y."/>
            <person name="Yu K."/>
            <person name="Li B."/>
            <person name="Zhang T."/>
        </authorList>
    </citation>
    <scope>NUCLEOTIDE SEQUENCE [LARGE SCALE GENOMIC DNA]</scope>
    <source>
        <strain evidence="1">SG_bin8</strain>
    </source>
</reference>
<dbReference type="Pfam" id="PF00221">
    <property type="entry name" value="Lyase_aromatic"/>
    <property type="match status" value="1"/>
</dbReference>
<dbReference type="Proteomes" id="UP000192872">
    <property type="component" value="Unassembled WGS sequence"/>
</dbReference>
<evidence type="ECO:0000313" key="2">
    <source>
        <dbReference type="Proteomes" id="UP000192872"/>
    </source>
</evidence>
<dbReference type="STRING" id="1827387.A4S15_05850"/>
<dbReference type="Gene3D" id="1.10.275.10">
    <property type="entry name" value="Fumarase/aspartase (N-terminal domain)"/>
    <property type="match status" value="1"/>
</dbReference>
<accession>A0A1W9I0N3</accession>
<dbReference type="InterPro" id="IPR001106">
    <property type="entry name" value="Aromatic_Lyase"/>
</dbReference>
<sequence>MIIALGDRQFSCRDILSVAQNGNQLALSAGSRARISAGRAIIEQMAAGSEPIYGVNTGLGGNLRHRIPAGDIEDFQTQIIFGRMIGVGPALDPVICRAILLCRLIELSSGATGVSLDTIQLLVELFNRGVTPVIPSLGSIGASDIGVLAHLAAVVIGHGEAWFDGERMTGGAALAAAGLQPARLREKDGIGLINHAAASATLAAYAVCALEDALLAATAVAALSYEGYAANPAILDPRLHAARPAGGQEEAAAMMRRALAGSSIHEPGSARYVQDALSFRLLAPTLGATLVALATARRESEIEINGVTVTPMIFINDHDILSSPNFHTPALSLAFDTLAISLTHFASLSAFRLSKLMTASFSGLPQYLSPVGGGSAGYVSLQKTTSALYCDIRSCAMPVSLDALPVSDTVEDVASYAMQAIVKLQRQLARFCYLSAIEALAAAQAVDLRAPPRLGAATSCLHQAIRHVVPPLQADRPPGADVEVVVKCLSDPVLLARLRAIIMAQGGLT</sequence>
<gene>
    <name evidence="1" type="ORF">A4S15_05850</name>
</gene>
<evidence type="ECO:0000313" key="1">
    <source>
        <dbReference type="EMBL" id="OQW53278.1"/>
    </source>
</evidence>
<evidence type="ECO:0008006" key="3">
    <source>
        <dbReference type="Google" id="ProtNLM"/>
    </source>
</evidence>
<dbReference type="PANTHER" id="PTHR10362">
    <property type="entry name" value="HISTIDINE AMMONIA-LYASE"/>
    <property type="match status" value="1"/>
</dbReference>